<keyword evidence="3" id="KW-1185">Reference proteome</keyword>
<dbReference type="Proteomes" id="UP000316343">
    <property type="component" value="Unassembled WGS sequence"/>
</dbReference>
<gene>
    <name evidence="2" type="ORF">FGU71_12155</name>
</gene>
<keyword evidence="1" id="KW-1133">Transmembrane helix</keyword>
<organism evidence="2 3">
    <name type="scientific">Erythrobacter insulae</name>
    <dbReference type="NCBI Taxonomy" id="2584124"/>
    <lineage>
        <taxon>Bacteria</taxon>
        <taxon>Pseudomonadati</taxon>
        <taxon>Pseudomonadota</taxon>
        <taxon>Alphaproteobacteria</taxon>
        <taxon>Sphingomonadales</taxon>
        <taxon>Erythrobacteraceae</taxon>
        <taxon>Erythrobacter/Porphyrobacter group</taxon>
        <taxon>Erythrobacter</taxon>
    </lineage>
</organism>
<evidence type="ECO:0000313" key="3">
    <source>
        <dbReference type="Proteomes" id="UP000316343"/>
    </source>
</evidence>
<reference evidence="2 3" key="1">
    <citation type="submission" date="2019-06" db="EMBL/GenBank/DDBJ databases">
        <title>Erythrobacter insulae sp. nov., isolated from a tidal flat.</title>
        <authorList>
            <person name="Yoon J.-H."/>
        </authorList>
    </citation>
    <scope>NUCLEOTIDE SEQUENCE [LARGE SCALE GENOMIC DNA]</scope>
    <source>
        <strain evidence="2 3">JBTF-M21</strain>
    </source>
</reference>
<keyword evidence="1" id="KW-0472">Membrane</keyword>
<protein>
    <submittedName>
        <fullName evidence="2">Uncharacterized protein</fullName>
    </submittedName>
</protein>
<keyword evidence="1" id="KW-0812">Transmembrane</keyword>
<dbReference type="AlphaFoldDB" id="A0A547PEH2"/>
<feature type="transmembrane region" description="Helical" evidence="1">
    <location>
        <begin position="29"/>
        <end position="46"/>
    </location>
</feature>
<dbReference type="EMBL" id="VHJK01000001">
    <property type="protein sequence ID" value="TRD12541.1"/>
    <property type="molecule type" value="Genomic_DNA"/>
</dbReference>
<dbReference type="RefSeq" id="WP_142788813.1">
    <property type="nucleotide sequence ID" value="NZ_VHJK01000001.1"/>
</dbReference>
<name>A0A547PEH2_9SPHN</name>
<sequence>MNGGVLALAIAGLFGFFAGAYLAATGERAIGIMLMGMGLLLQVLTLRQMKLAKERDNDAR</sequence>
<comment type="caution">
    <text evidence="2">The sequence shown here is derived from an EMBL/GenBank/DDBJ whole genome shotgun (WGS) entry which is preliminary data.</text>
</comment>
<accession>A0A547PEH2</accession>
<proteinExistence type="predicted"/>
<evidence type="ECO:0000256" key="1">
    <source>
        <dbReference type="SAM" id="Phobius"/>
    </source>
</evidence>
<evidence type="ECO:0000313" key="2">
    <source>
        <dbReference type="EMBL" id="TRD12541.1"/>
    </source>
</evidence>